<keyword evidence="3 8" id="KW-0317">Glutathione biosynthesis</keyword>
<evidence type="ECO:0000256" key="3">
    <source>
        <dbReference type="ARBA" id="ARBA00022684"/>
    </source>
</evidence>
<dbReference type="AlphaFoldDB" id="A0A1G2FZ81"/>
<dbReference type="EC" id="6.3.2.2" evidence="8"/>
<dbReference type="SUPFAM" id="SSF55931">
    <property type="entry name" value="Glutamine synthetase/guanido kinase"/>
    <property type="match status" value="1"/>
</dbReference>
<comment type="similarity">
    <text evidence="8">Belongs to the glutamate--cysteine ligase type 1 family. Type 1 subfamily.</text>
</comment>
<evidence type="ECO:0000256" key="2">
    <source>
        <dbReference type="ARBA" id="ARBA00022598"/>
    </source>
</evidence>
<dbReference type="InterPro" id="IPR007370">
    <property type="entry name" value="Glu_cys_ligase"/>
</dbReference>
<evidence type="ECO:0000313" key="11">
    <source>
        <dbReference type="Proteomes" id="UP000177480"/>
    </source>
</evidence>
<evidence type="ECO:0000256" key="8">
    <source>
        <dbReference type="HAMAP-Rule" id="MF_00578"/>
    </source>
</evidence>
<dbReference type="NCBIfam" id="TIGR01434">
    <property type="entry name" value="glu_cys_ligase"/>
    <property type="match status" value="1"/>
</dbReference>
<name>A0A1G2FZ81_9BACT</name>
<dbReference type="GO" id="GO:0005829">
    <property type="term" value="C:cytosol"/>
    <property type="evidence" value="ECO:0007669"/>
    <property type="project" value="TreeGrafter"/>
</dbReference>
<evidence type="ECO:0000259" key="9">
    <source>
        <dbReference type="PROSITE" id="PS50975"/>
    </source>
</evidence>
<dbReference type="Pfam" id="PF04262">
    <property type="entry name" value="Glu_cys_ligase"/>
    <property type="match status" value="1"/>
</dbReference>
<organism evidence="10 11">
    <name type="scientific">Candidatus Ryanbacteria bacterium RIFCSPHIGHO2_01_FULL_45_22</name>
    <dbReference type="NCBI Taxonomy" id="1802114"/>
    <lineage>
        <taxon>Bacteria</taxon>
        <taxon>Candidatus Ryaniibacteriota</taxon>
    </lineage>
</organism>
<dbReference type="Gene3D" id="3.30.1490.20">
    <property type="entry name" value="ATP-grasp fold, A domain"/>
    <property type="match status" value="1"/>
</dbReference>
<dbReference type="Gene3D" id="3.30.470.20">
    <property type="entry name" value="ATP-grasp fold, B domain"/>
    <property type="match status" value="2"/>
</dbReference>
<dbReference type="GO" id="GO:0005524">
    <property type="term" value="F:ATP binding"/>
    <property type="evidence" value="ECO:0007669"/>
    <property type="project" value="UniProtKB-UniRule"/>
</dbReference>
<dbReference type="InterPro" id="IPR013651">
    <property type="entry name" value="ATP-grasp_RimK-type"/>
</dbReference>
<dbReference type="UniPathway" id="UPA00142">
    <property type="reaction ID" value="UER00209"/>
</dbReference>
<dbReference type="Proteomes" id="UP000177480">
    <property type="component" value="Unassembled WGS sequence"/>
</dbReference>
<gene>
    <name evidence="8" type="primary">gshA</name>
    <name evidence="10" type="ORF">A2719_01115</name>
</gene>
<dbReference type="InterPro" id="IPR011095">
    <property type="entry name" value="Dala_Dala_lig_C"/>
</dbReference>
<dbReference type="InterPro" id="IPR011761">
    <property type="entry name" value="ATP-grasp"/>
</dbReference>
<dbReference type="Pfam" id="PF07478">
    <property type="entry name" value="Dala_Dala_lig_C"/>
    <property type="match status" value="1"/>
</dbReference>
<evidence type="ECO:0000313" key="10">
    <source>
        <dbReference type="EMBL" id="OGZ43356.1"/>
    </source>
</evidence>
<keyword evidence="2 8" id="KW-0436">Ligase</keyword>
<dbReference type="Pfam" id="PF08443">
    <property type="entry name" value="RimK"/>
    <property type="match status" value="1"/>
</dbReference>
<comment type="pathway">
    <text evidence="1 8">Sulfur metabolism; glutathione biosynthesis; glutathione from L-cysteine and L-glutamate: step 1/2.</text>
</comment>
<evidence type="ECO:0000256" key="5">
    <source>
        <dbReference type="ARBA" id="ARBA00022840"/>
    </source>
</evidence>
<dbReference type="InterPro" id="IPR006334">
    <property type="entry name" value="Glut_cys_ligase"/>
</dbReference>
<dbReference type="EMBL" id="MHNK01000016">
    <property type="protein sequence ID" value="OGZ43356.1"/>
    <property type="molecule type" value="Genomic_DNA"/>
</dbReference>
<dbReference type="PANTHER" id="PTHR38761">
    <property type="entry name" value="GLUTAMATE--CYSTEINE LIGASE"/>
    <property type="match status" value="1"/>
</dbReference>
<dbReference type="GO" id="GO:0046872">
    <property type="term" value="F:metal ion binding"/>
    <property type="evidence" value="ECO:0007669"/>
    <property type="project" value="InterPro"/>
</dbReference>
<dbReference type="PANTHER" id="PTHR38761:SF1">
    <property type="entry name" value="GLUTAMATE--CYSTEINE LIGASE"/>
    <property type="match status" value="1"/>
</dbReference>
<dbReference type="Pfam" id="PF18419">
    <property type="entry name" value="ATP-grasp_6"/>
    <property type="match status" value="1"/>
</dbReference>
<dbReference type="InterPro" id="IPR013815">
    <property type="entry name" value="ATP_grasp_subdomain_1"/>
</dbReference>
<keyword evidence="5 8" id="KW-0067">ATP-binding</keyword>
<evidence type="ECO:0000256" key="1">
    <source>
        <dbReference type="ARBA" id="ARBA00005006"/>
    </source>
</evidence>
<dbReference type="InterPro" id="IPR014746">
    <property type="entry name" value="Gln_synth/guanido_kin_cat_dom"/>
</dbReference>
<evidence type="ECO:0000256" key="6">
    <source>
        <dbReference type="ARBA" id="ARBA00023268"/>
    </source>
</evidence>
<comment type="catalytic activity">
    <reaction evidence="7 8">
        <text>L-cysteine + L-glutamate + ATP = gamma-L-glutamyl-L-cysteine + ADP + phosphate + H(+)</text>
        <dbReference type="Rhea" id="RHEA:13285"/>
        <dbReference type="ChEBI" id="CHEBI:15378"/>
        <dbReference type="ChEBI" id="CHEBI:29985"/>
        <dbReference type="ChEBI" id="CHEBI:30616"/>
        <dbReference type="ChEBI" id="CHEBI:35235"/>
        <dbReference type="ChEBI" id="CHEBI:43474"/>
        <dbReference type="ChEBI" id="CHEBI:58173"/>
        <dbReference type="ChEBI" id="CHEBI:456216"/>
        <dbReference type="EC" id="6.3.2.2"/>
    </reaction>
</comment>
<protein>
    <recommendedName>
        <fullName evidence="8">Glutamate--cysteine ligase</fullName>
        <ecNumber evidence="8">6.3.2.2</ecNumber>
    </recommendedName>
    <alternativeName>
        <fullName evidence="8">Gamma-ECS</fullName>
        <shortName evidence="8">GCS</shortName>
    </alternativeName>
    <alternativeName>
        <fullName evidence="8">Gamma-glutamylcysteine synthetase</fullName>
    </alternativeName>
</protein>
<comment type="caution">
    <text evidence="10">The sequence shown here is derived from an EMBL/GenBank/DDBJ whole genome shotgun (WGS) entry which is preliminary data.</text>
</comment>
<dbReference type="GO" id="GO:0004357">
    <property type="term" value="F:glutamate-cysteine ligase activity"/>
    <property type="evidence" value="ECO:0007669"/>
    <property type="project" value="UniProtKB-UniRule"/>
</dbReference>
<dbReference type="SUPFAM" id="SSF56059">
    <property type="entry name" value="Glutathione synthetase ATP-binding domain-like"/>
    <property type="match status" value="1"/>
</dbReference>
<dbReference type="Gene3D" id="3.30.590.20">
    <property type="match status" value="1"/>
</dbReference>
<reference evidence="10 11" key="1">
    <citation type="journal article" date="2016" name="Nat. Commun.">
        <title>Thousands of microbial genomes shed light on interconnected biogeochemical processes in an aquifer system.</title>
        <authorList>
            <person name="Anantharaman K."/>
            <person name="Brown C.T."/>
            <person name="Hug L.A."/>
            <person name="Sharon I."/>
            <person name="Castelle C.J."/>
            <person name="Probst A.J."/>
            <person name="Thomas B.C."/>
            <person name="Singh A."/>
            <person name="Wilkins M.J."/>
            <person name="Karaoz U."/>
            <person name="Brodie E.L."/>
            <person name="Williams K.H."/>
            <person name="Hubbard S.S."/>
            <person name="Banfield J.F."/>
        </authorList>
    </citation>
    <scope>NUCLEOTIDE SEQUENCE [LARGE SCALE GENOMIC DNA]</scope>
</reference>
<accession>A0A1G2FZ81</accession>
<evidence type="ECO:0000256" key="7">
    <source>
        <dbReference type="ARBA" id="ARBA00048819"/>
    </source>
</evidence>
<keyword evidence="6" id="KW-0511">Multifunctional enzyme</keyword>
<dbReference type="InterPro" id="IPR040657">
    <property type="entry name" value="GshAB_ATP-grasp"/>
</dbReference>
<dbReference type="GO" id="GO:0006750">
    <property type="term" value="P:glutathione biosynthetic process"/>
    <property type="evidence" value="ECO:0007669"/>
    <property type="project" value="UniProtKB-UniRule"/>
</dbReference>
<dbReference type="STRING" id="1802114.A2719_01115"/>
<sequence>MEYLLREIKQGLEREAIRTDKNGVLARTSHPKVLGAPLTHPYITLDFAEAQIEFVTPPLTREAELRNFASKLYDWTSQNMGNELLWPYSMPPKLPPHRSIPLANFGKSADAKQKHIYREGLKQRYGGAVQTISGIHYNFSLSDNFWETEARIERFKADLSIFKDDRYFSLMRNVIRYVPLLTYLFGASPVADETFFRKKPSELQTLNHSMYLGQYATSLRQSRFGYSNLSNQVSVSFNSLDEYLNDLYRAITTSSKLWSSIGVHKDGKQIQLNMNILQLENEFYSAIRPKQKHGMHAGESALASLACSGVEYVELRSIDIDPYEPAGIGKAQLQFLQAFMTYCLLTPSPRFKKGEQRKWEANQSTVALYGRKPGLHIFNGSKQEKFTSWALRHLDGISKTARLLDQGSRRNIYSSIVNLQKEKVLNPDLTPSAKIIQELRVSGHSYLGWGLSLAKNYKSDEMTSHRINESYDNKMQEISRKSLSEAARIEAKDNWILKGYEHLELSTQVLIRAAQKRNIAVKVLDDELNVIELSRGNKKEIVKQATITKYDTYLSYELMNDKSLTKSFLDRAGLSSPRGGRFRNEKDAINFCYEHRSFALVVKPATTNFGTGVVVLARKSPKNSYEKAVRQAFKYDSLILIEEFIPGKEYRFLVIDGRVIAVLNREPANLLGDGKHTIKELVFAKNTDPKSYKLPEAHIQLGSTEISILAEAGLSVSSIPARGKKVYLRKNSNVHSGGDPIGIDDMPQFYKEIAIKAASTVGAKMCGVDMIIKSVRRKKGKNNYSIIELNWNPAIFMHAYPFKGKPRDVGGAILDFLGF</sequence>
<proteinExistence type="inferred from homology"/>
<feature type="domain" description="ATP-grasp" evidence="9">
    <location>
        <begin position="566"/>
        <end position="818"/>
    </location>
</feature>
<dbReference type="GO" id="GO:0008716">
    <property type="term" value="F:D-alanine-D-alanine ligase activity"/>
    <property type="evidence" value="ECO:0007669"/>
    <property type="project" value="InterPro"/>
</dbReference>
<evidence type="ECO:0000256" key="4">
    <source>
        <dbReference type="ARBA" id="ARBA00022741"/>
    </source>
</evidence>
<dbReference type="HAMAP" id="MF_00578">
    <property type="entry name" value="Glu_cys_ligase"/>
    <property type="match status" value="1"/>
</dbReference>
<keyword evidence="4 8" id="KW-0547">Nucleotide-binding</keyword>
<dbReference type="PROSITE" id="PS50975">
    <property type="entry name" value="ATP_GRASP"/>
    <property type="match status" value="1"/>
</dbReference>